<evidence type="ECO:0000313" key="3">
    <source>
        <dbReference type="Proteomes" id="UP001589828"/>
    </source>
</evidence>
<gene>
    <name evidence="2" type="ORF">ACFFGT_13460</name>
</gene>
<dbReference type="EMBL" id="JBHLTS010000022">
    <property type="protein sequence ID" value="MFC0515220.1"/>
    <property type="molecule type" value="Genomic_DNA"/>
</dbReference>
<name>A0ABV6L6Y2_9SPHI</name>
<accession>A0ABV6L6Y2</accession>
<organism evidence="2 3">
    <name type="scientific">Mucilaginibacter angelicae</name>
    <dbReference type="NCBI Taxonomy" id="869718"/>
    <lineage>
        <taxon>Bacteria</taxon>
        <taxon>Pseudomonadati</taxon>
        <taxon>Bacteroidota</taxon>
        <taxon>Sphingobacteriia</taxon>
        <taxon>Sphingobacteriales</taxon>
        <taxon>Sphingobacteriaceae</taxon>
        <taxon>Mucilaginibacter</taxon>
    </lineage>
</organism>
<feature type="domain" description="DUF2314" evidence="1">
    <location>
        <begin position="27"/>
        <end position="135"/>
    </location>
</feature>
<dbReference type="Proteomes" id="UP001589828">
    <property type="component" value="Unassembled WGS sequence"/>
</dbReference>
<proteinExistence type="predicted"/>
<evidence type="ECO:0000313" key="2">
    <source>
        <dbReference type="EMBL" id="MFC0515220.1"/>
    </source>
</evidence>
<dbReference type="RefSeq" id="WP_377023058.1">
    <property type="nucleotide sequence ID" value="NZ_JBHLTS010000022.1"/>
</dbReference>
<dbReference type="InterPro" id="IPR018756">
    <property type="entry name" value="DUF2314"/>
</dbReference>
<dbReference type="Pfam" id="PF10077">
    <property type="entry name" value="DUF2314"/>
    <property type="match status" value="1"/>
</dbReference>
<reference evidence="2 3" key="1">
    <citation type="submission" date="2024-09" db="EMBL/GenBank/DDBJ databases">
        <authorList>
            <person name="Sun Q."/>
            <person name="Mori K."/>
        </authorList>
    </citation>
    <scope>NUCLEOTIDE SEQUENCE [LARGE SCALE GENOMIC DNA]</scope>
    <source>
        <strain evidence="2 3">NCAIM B.02415</strain>
    </source>
</reference>
<protein>
    <submittedName>
        <fullName evidence="2">DUF2314 domain-containing protein</fullName>
    </submittedName>
</protein>
<comment type="caution">
    <text evidence="2">The sequence shown here is derived from an EMBL/GenBank/DDBJ whole genome shotgun (WGS) entry which is preliminary data.</text>
</comment>
<evidence type="ECO:0000259" key="1">
    <source>
        <dbReference type="Pfam" id="PF10077"/>
    </source>
</evidence>
<sequence>MLGFFKKKKTAEPKSVVAGLSANDNLLQEFKAKAQEQLPYLIEFMENHEEGDELFRYAVKTNFVEGDNTEHMWVQVDRFKDGLFIGKLANKPSAITHIKYGDPIEVSQHNVEDWILQDFLTNTKVGGFSSGYVRENAK</sequence>
<keyword evidence="3" id="KW-1185">Reference proteome</keyword>